<keyword evidence="2" id="KW-0315">Glutamine amidotransferase</keyword>
<dbReference type="EMBL" id="MHHZ01000004">
    <property type="protein sequence ID" value="OGY42392.1"/>
    <property type="molecule type" value="Genomic_DNA"/>
</dbReference>
<dbReference type="InterPro" id="IPR029055">
    <property type="entry name" value="Ntn_hydrolases_N"/>
</dbReference>
<gene>
    <name evidence="4" type="ORF">A2Y82_04550</name>
</gene>
<dbReference type="SUPFAM" id="SSF56235">
    <property type="entry name" value="N-terminal nucleophile aminohydrolases (Ntn hydrolases)"/>
    <property type="match status" value="1"/>
</dbReference>
<organism evidence="4 5">
    <name type="scientific">Candidatus Buchananbacteria bacterium RBG_13_36_9</name>
    <dbReference type="NCBI Taxonomy" id="1797530"/>
    <lineage>
        <taxon>Bacteria</taxon>
        <taxon>Candidatus Buchananiibacteriota</taxon>
    </lineage>
</organism>
<dbReference type="InterPro" id="IPR017932">
    <property type="entry name" value="GATase_2_dom"/>
</dbReference>
<reference evidence="4 5" key="1">
    <citation type="journal article" date="2016" name="Nat. Commun.">
        <title>Thousands of microbial genomes shed light on interconnected biogeochemical processes in an aquifer system.</title>
        <authorList>
            <person name="Anantharaman K."/>
            <person name="Brown C.T."/>
            <person name="Hug L.A."/>
            <person name="Sharon I."/>
            <person name="Castelle C.J."/>
            <person name="Probst A.J."/>
            <person name="Thomas B.C."/>
            <person name="Singh A."/>
            <person name="Wilkins M.J."/>
            <person name="Karaoz U."/>
            <person name="Brodie E.L."/>
            <person name="Williams K.H."/>
            <person name="Hubbard S.S."/>
            <person name="Banfield J.F."/>
        </authorList>
    </citation>
    <scope>NUCLEOTIDE SEQUENCE [LARGE SCALE GENOMIC DNA]</scope>
</reference>
<evidence type="ECO:0000313" key="5">
    <source>
        <dbReference type="Proteomes" id="UP000176498"/>
    </source>
</evidence>
<dbReference type="InterPro" id="IPR029057">
    <property type="entry name" value="PRTase-like"/>
</dbReference>
<evidence type="ECO:0000313" key="4">
    <source>
        <dbReference type="EMBL" id="OGY42392.1"/>
    </source>
</evidence>
<name>A0A1G1XQV0_9BACT</name>
<comment type="caution">
    <text evidence="4">The sequence shown here is derived from an EMBL/GenBank/DDBJ whole genome shotgun (WGS) entry which is preliminary data.</text>
</comment>
<dbReference type="Gene3D" id="3.60.20.10">
    <property type="entry name" value="Glutamine Phosphoribosylpyrophosphate, subunit 1, domain 1"/>
    <property type="match status" value="1"/>
</dbReference>
<dbReference type="AlphaFoldDB" id="A0A1G1XQV0"/>
<dbReference type="InterPro" id="IPR000836">
    <property type="entry name" value="PRTase_dom"/>
</dbReference>
<keyword evidence="1" id="KW-0808">Transferase</keyword>
<dbReference type="PROSITE" id="PS51278">
    <property type="entry name" value="GATASE_TYPE_2"/>
    <property type="match status" value="1"/>
</dbReference>
<proteinExistence type="predicted"/>
<dbReference type="PANTHER" id="PTHR11907">
    <property type="entry name" value="AMIDOPHOSPHORIBOSYLTRANSFERASE"/>
    <property type="match status" value="1"/>
</dbReference>
<dbReference type="CDD" id="cd06223">
    <property type="entry name" value="PRTases_typeI"/>
    <property type="match status" value="1"/>
</dbReference>
<evidence type="ECO:0000256" key="1">
    <source>
        <dbReference type="ARBA" id="ARBA00022679"/>
    </source>
</evidence>
<dbReference type="Gene3D" id="3.40.50.2020">
    <property type="match status" value="1"/>
</dbReference>
<evidence type="ECO:0000256" key="2">
    <source>
        <dbReference type="ARBA" id="ARBA00022962"/>
    </source>
</evidence>
<protein>
    <recommendedName>
        <fullName evidence="3">Glutamine amidotransferase type-2 domain-containing protein</fullName>
    </recommendedName>
</protein>
<accession>A0A1G1XQV0</accession>
<dbReference type="SUPFAM" id="SSF53271">
    <property type="entry name" value="PRTase-like"/>
    <property type="match status" value="1"/>
</dbReference>
<dbReference type="Proteomes" id="UP000176498">
    <property type="component" value="Unassembled WGS sequence"/>
</dbReference>
<evidence type="ECO:0000259" key="3">
    <source>
        <dbReference type="PROSITE" id="PS51278"/>
    </source>
</evidence>
<sequence>MTFLPSLLKLKHGDFVPVCFFTKGSIINQKRRGKMSGLTGVFSRIDPCIDDLYNLLGDQEHLGQAIGGVFTRQGKGLFKAIHAIDEVPFLPRFGKEIEHLPGNHGFGVTSSADVQPLKFDTRIGSFSICVQGNCQNLQQLGDDLKSQGHNFREKTWDEKKVSWHYNKAEVVGEIISTGTDLVDGIKKVWQAIAGHGSINLLLLTADGIFAARDPRGTFSLTIGQKDNAYAVVTETTGLDNLDYEIDRELKAGEIVFIDSKGAKTLLNGNDQSKICGFLYVYTAYPEAVIEGICVEDTRDRTGAALWENFQALGIEIDFIAGIPDSGLGHAHGASCASGIPLRRPLRKKRGIRSYMYGSQRMRNYAAFHKINTIKAVIVGKRIFLIDDSWVRGTQLQHLIKKIGRCRPVDLTLGLACSPLIEICAFEESTRKPEELAARRAIVCIEGKPIDQIDIKSYLNPETEQFVQMVEWMRRDVNKQTDLEVVKRVIFLTTAQTIQAIGRPPERVCTYCWTGQM</sequence>
<dbReference type="GO" id="GO:0016740">
    <property type="term" value="F:transferase activity"/>
    <property type="evidence" value="ECO:0007669"/>
    <property type="project" value="UniProtKB-KW"/>
</dbReference>
<feature type="domain" description="Glutamine amidotransferase type-2" evidence="3">
    <location>
        <begin position="36"/>
        <end position="260"/>
    </location>
</feature>